<sequence length="603" mass="65765">MKICHIRMIGKFLLSTVAALGLAGCAGAPPKPVEMPRSDYSYVKEYISWLARKEMKKNNVTGLSIALVDDQKVVWAEGFGYADKANEIPATPSTVYRAGSISKLFTATAAMQLVEQGKLNIDKPLSTYLPEFSINSRFPDASPITPRTIMTHHSGLPSDLAKGMWTKNPEPFENNLDRLKYEYAAYPPDFVFSYSNVGVTVLGHALENVAGRDFAAHMDASILKPLGMSHSGFSLGPDRTVNGAKAYRKGREAEELPLRDVPAGGLNTTVLDLSRFMEMIFAGGRIGELQIVKPETLAEMLRPQNAHVPLDLNFRVGLGWMLSGLGDIDIRNAGPVAHHGGATLYHRSQLVLLPEQKLGVVVMANSADAGGVVNILATEALKLALEAKTGIRQPVQEKPAYAAESLPLEALQAYEGRYATVAGLVNVSRRSDYLRGEVMDATLRLVPRADGLLGVQYRLLGLIPISLGDLDYIGLSRAVVAGRDILKAHFGAQEMLVGERVRPEPLGEKLTRFIGEYEIVNRGDDAVLFEKVRVRQEGDFLLVEYGLPLFAEGRMSMAIKPISETEALTCGLGRGMGETIRAVTVDGEELLQYSGYLLRKKPD</sequence>
<accession>B9M8R0</accession>
<keyword evidence="3" id="KW-0378">Hydrolase</keyword>
<dbReference type="SUPFAM" id="SSF56601">
    <property type="entry name" value="beta-lactamase/transpeptidase-like"/>
    <property type="match status" value="1"/>
</dbReference>
<dbReference type="KEGG" id="geo:Geob_2051"/>
<reference evidence="3 4" key="1">
    <citation type="submission" date="2009-01" db="EMBL/GenBank/DDBJ databases">
        <title>Complete sequence of Geobacter sp. FRC-32.</title>
        <authorList>
            <consortium name="US DOE Joint Genome Institute"/>
            <person name="Lucas S."/>
            <person name="Copeland A."/>
            <person name="Lapidus A."/>
            <person name="Glavina del Rio T."/>
            <person name="Dalin E."/>
            <person name="Tice H."/>
            <person name="Bruce D."/>
            <person name="Goodwin L."/>
            <person name="Pitluck S."/>
            <person name="Saunders E."/>
            <person name="Brettin T."/>
            <person name="Detter J.C."/>
            <person name="Han C."/>
            <person name="Larimer F."/>
            <person name="Land M."/>
            <person name="Hauser L."/>
            <person name="Kyrpides N."/>
            <person name="Ovchinnikova G."/>
            <person name="Kostka J."/>
            <person name="Richardson P."/>
        </authorList>
    </citation>
    <scope>NUCLEOTIDE SEQUENCE [LARGE SCALE GENOMIC DNA]</scope>
    <source>
        <strain evidence="4">DSM 22248 / JCM 15807 / FRC-32</strain>
    </source>
</reference>
<keyword evidence="4" id="KW-1185">Reference proteome</keyword>
<gene>
    <name evidence="3" type="ordered locus">Geob_2051</name>
</gene>
<keyword evidence="3" id="KW-0449">Lipoprotein</keyword>
<evidence type="ECO:0000313" key="4">
    <source>
        <dbReference type="Proteomes" id="UP000007721"/>
    </source>
</evidence>
<dbReference type="InterPro" id="IPR001466">
    <property type="entry name" value="Beta-lactam-related"/>
</dbReference>
<dbReference type="RefSeq" id="WP_012647135.1">
    <property type="nucleotide sequence ID" value="NC_011979.1"/>
</dbReference>
<evidence type="ECO:0000259" key="2">
    <source>
        <dbReference type="Pfam" id="PF00144"/>
    </source>
</evidence>
<dbReference type="HOGENOM" id="CLU_463625_0_0_7"/>
<dbReference type="AlphaFoldDB" id="B9M8R0"/>
<feature type="chain" id="PRO_5002888889" evidence="1">
    <location>
        <begin position="29"/>
        <end position="603"/>
    </location>
</feature>
<dbReference type="GO" id="GO:0016787">
    <property type="term" value="F:hydrolase activity"/>
    <property type="evidence" value="ECO:0007669"/>
    <property type="project" value="UniProtKB-KW"/>
</dbReference>
<proteinExistence type="predicted"/>
<keyword evidence="1" id="KW-0732">Signal</keyword>
<dbReference type="Pfam" id="PF00144">
    <property type="entry name" value="Beta-lactamase"/>
    <property type="match status" value="1"/>
</dbReference>
<dbReference type="PROSITE" id="PS51257">
    <property type="entry name" value="PROKAR_LIPOPROTEIN"/>
    <property type="match status" value="1"/>
</dbReference>
<dbReference type="PANTHER" id="PTHR46825">
    <property type="entry name" value="D-ALANYL-D-ALANINE-CARBOXYPEPTIDASE/ENDOPEPTIDASE AMPH"/>
    <property type="match status" value="1"/>
</dbReference>
<feature type="signal peptide" evidence="1">
    <location>
        <begin position="1"/>
        <end position="28"/>
    </location>
</feature>
<feature type="domain" description="Beta-lactamase-related" evidence="2">
    <location>
        <begin position="51"/>
        <end position="372"/>
    </location>
</feature>
<name>B9M8R0_GEODF</name>
<protein>
    <submittedName>
        <fullName evidence="3">Metal-dependent hydrolase, beta-lactamase superfamily lipoprotein</fullName>
    </submittedName>
</protein>
<dbReference type="InterPro" id="IPR050491">
    <property type="entry name" value="AmpC-like"/>
</dbReference>
<dbReference type="STRING" id="316067.Geob_2051"/>
<organism evidence="3 4">
    <name type="scientific">Geotalea daltonii (strain DSM 22248 / JCM 15807 / FRC-32)</name>
    <name type="common">Geobacter daltonii</name>
    <dbReference type="NCBI Taxonomy" id="316067"/>
    <lineage>
        <taxon>Bacteria</taxon>
        <taxon>Pseudomonadati</taxon>
        <taxon>Thermodesulfobacteriota</taxon>
        <taxon>Desulfuromonadia</taxon>
        <taxon>Geobacterales</taxon>
        <taxon>Geobacteraceae</taxon>
        <taxon>Geotalea</taxon>
    </lineage>
</organism>
<dbReference type="EMBL" id="CP001390">
    <property type="protein sequence ID" value="ACM20406.1"/>
    <property type="molecule type" value="Genomic_DNA"/>
</dbReference>
<dbReference type="eggNOG" id="COG1680">
    <property type="taxonomic scope" value="Bacteria"/>
</dbReference>
<dbReference type="InterPro" id="IPR012338">
    <property type="entry name" value="Beta-lactam/transpept-like"/>
</dbReference>
<evidence type="ECO:0000256" key="1">
    <source>
        <dbReference type="SAM" id="SignalP"/>
    </source>
</evidence>
<evidence type="ECO:0000313" key="3">
    <source>
        <dbReference type="EMBL" id="ACM20406.1"/>
    </source>
</evidence>
<dbReference type="Gene3D" id="3.40.710.10">
    <property type="entry name" value="DD-peptidase/beta-lactamase superfamily"/>
    <property type="match status" value="1"/>
</dbReference>
<dbReference type="PANTHER" id="PTHR46825:SF9">
    <property type="entry name" value="BETA-LACTAMASE-RELATED DOMAIN-CONTAINING PROTEIN"/>
    <property type="match status" value="1"/>
</dbReference>
<dbReference type="Proteomes" id="UP000007721">
    <property type="component" value="Chromosome"/>
</dbReference>